<dbReference type="InterPro" id="IPR034546">
    <property type="entry name" value="PAIR1"/>
</dbReference>
<dbReference type="EMBL" id="JAVIJP010000007">
    <property type="protein sequence ID" value="KAL3649556.1"/>
    <property type="molecule type" value="Genomic_DNA"/>
</dbReference>
<evidence type="ECO:0000256" key="1">
    <source>
        <dbReference type="SAM" id="MobiDB-lite"/>
    </source>
</evidence>
<feature type="compositionally biased region" description="Polar residues" evidence="1">
    <location>
        <begin position="110"/>
        <end position="119"/>
    </location>
</feature>
<sequence length="400" mass="44770">MTLKLNKACDLSSISVLPPQSRRSSVVPSGLDSSSIYGRSQTASQIRPQQSQMTLSQGASSQHGPFSQFSQSSQDEILTNEKLGSQERENSVRRPSFLPPTSYTREESQMMVSRASNSLVRKRSGQEYKSQISEDLEHRIGVIETSLSRLGMILDSVQSDIIQVNKGTQEVSLEMQSVRKKLFAQDDTLQTMGKVQEDIKACLKSVSDQLKQIKNKEKSGEIISSLSSALSEKIDTRMVKLQNDLHMDFCKEIQAISCSMKNSKQNQAILSTNGSKAVVLHASSPLEVKFPNNARRNLKEQQKSQQPKVEVGGTSVKHKQERAPSGVGNLRRNQIKASRNQMEQRIVIDSDEETDEGFSCLLKGTVIDDYSVEQAMEETARILRKARRRKRKYSNTIIIN</sequence>
<dbReference type="Proteomes" id="UP001632038">
    <property type="component" value="Unassembled WGS sequence"/>
</dbReference>
<dbReference type="AlphaFoldDB" id="A0ABD3E8Z8"/>
<dbReference type="PANTHER" id="PTHR37695:SF1">
    <property type="entry name" value="RECOMBINATION INITIATION DEFECTS 3-RELATED"/>
    <property type="match status" value="1"/>
</dbReference>
<name>A0ABD3E8Z8_9LAMI</name>
<evidence type="ECO:0000313" key="3">
    <source>
        <dbReference type="Proteomes" id="UP001632038"/>
    </source>
</evidence>
<keyword evidence="3" id="KW-1185">Reference proteome</keyword>
<feature type="region of interest" description="Disordered" evidence="1">
    <location>
        <begin position="297"/>
        <end position="334"/>
    </location>
</feature>
<protein>
    <recommendedName>
        <fullName evidence="4">Protein PAIR1</fullName>
    </recommendedName>
</protein>
<accession>A0ABD3E8Z8</accession>
<proteinExistence type="predicted"/>
<evidence type="ECO:0000313" key="2">
    <source>
        <dbReference type="EMBL" id="KAL3649556.1"/>
    </source>
</evidence>
<dbReference type="PANTHER" id="PTHR37695">
    <property type="entry name" value="RECOMBINATION INITIATION DEFECTS 3-RELATED"/>
    <property type="match status" value="1"/>
</dbReference>
<evidence type="ECO:0008006" key="4">
    <source>
        <dbReference type="Google" id="ProtNLM"/>
    </source>
</evidence>
<gene>
    <name evidence="2" type="ORF">CASFOL_005959</name>
</gene>
<feature type="compositionally biased region" description="Low complexity" evidence="1">
    <location>
        <begin position="15"/>
        <end position="35"/>
    </location>
</feature>
<feature type="compositionally biased region" description="Polar residues" evidence="1">
    <location>
        <begin position="36"/>
        <end position="77"/>
    </location>
</feature>
<reference evidence="3" key="1">
    <citation type="journal article" date="2024" name="IScience">
        <title>Strigolactones Initiate the Formation of Haustorium-like Structures in Castilleja.</title>
        <authorList>
            <person name="Buerger M."/>
            <person name="Peterson D."/>
            <person name="Chory J."/>
        </authorList>
    </citation>
    <scope>NUCLEOTIDE SEQUENCE [LARGE SCALE GENOMIC DNA]</scope>
</reference>
<organism evidence="2 3">
    <name type="scientific">Castilleja foliolosa</name>
    <dbReference type="NCBI Taxonomy" id="1961234"/>
    <lineage>
        <taxon>Eukaryota</taxon>
        <taxon>Viridiplantae</taxon>
        <taxon>Streptophyta</taxon>
        <taxon>Embryophyta</taxon>
        <taxon>Tracheophyta</taxon>
        <taxon>Spermatophyta</taxon>
        <taxon>Magnoliopsida</taxon>
        <taxon>eudicotyledons</taxon>
        <taxon>Gunneridae</taxon>
        <taxon>Pentapetalae</taxon>
        <taxon>asterids</taxon>
        <taxon>lamiids</taxon>
        <taxon>Lamiales</taxon>
        <taxon>Orobanchaceae</taxon>
        <taxon>Pedicularideae</taxon>
        <taxon>Castillejinae</taxon>
        <taxon>Castilleja</taxon>
    </lineage>
</organism>
<comment type="caution">
    <text evidence="2">The sequence shown here is derived from an EMBL/GenBank/DDBJ whole genome shotgun (WGS) entry which is preliminary data.</text>
</comment>
<feature type="region of interest" description="Disordered" evidence="1">
    <location>
        <begin position="1"/>
        <end position="125"/>
    </location>
</feature>